<dbReference type="PANTHER" id="PTHR31065:SF41">
    <property type="entry name" value="PLATZ TRANSCRIPTION FACTOR FAMILY PROTEIN"/>
    <property type="match status" value="1"/>
</dbReference>
<dbReference type="Gramene" id="mRNA:HanXRQr2_Chr17g0825941">
    <property type="protein sequence ID" value="mRNA:HanXRQr2_Chr17g0825941"/>
    <property type="gene ID" value="HanXRQr2_Chr17g0825941"/>
</dbReference>
<dbReference type="EMBL" id="CM007906">
    <property type="protein sequence ID" value="OTF87811.1"/>
    <property type="molecule type" value="Genomic_DNA"/>
</dbReference>
<organism evidence="2 3">
    <name type="scientific">Helianthus annuus</name>
    <name type="common">Common sunflower</name>
    <dbReference type="NCBI Taxonomy" id="4232"/>
    <lineage>
        <taxon>Eukaryota</taxon>
        <taxon>Viridiplantae</taxon>
        <taxon>Streptophyta</taxon>
        <taxon>Embryophyta</taxon>
        <taxon>Tracheophyta</taxon>
        <taxon>Spermatophyta</taxon>
        <taxon>Magnoliopsida</taxon>
        <taxon>eudicotyledons</taxon>
        <taxon>Gunneridae</taxon>
        <taxon>Pentapetalae</taxon>
        <taxon>asterids</taxon>
        <taxon>campanulids</taxon>
        <taxon>Asterales</taxon>
        <taxon>Asteraceae</taxon>
        <taxon>Asteroideae</taxon>
        <taxon>Heliantheae alliance</taxon>
        <taxon>Heliantheae</taxon>
        <taxon>Helianthus</taxon>
    </lineage>
</organism>
<proteinExistence type="predicted"/>
<dbReference type="OrthoDB" id="724537at2759"/>
<evidence type="ECO:0000313" key="2">
    <source>
        <dbReference type="EMBL" id="OTF87811.1"/>
    </source>
</evidence>
<dbReference type="PANTHER" id="PTHR31065">
    <property type="entry name" value="PLATZ TRANSCRIPTION FACTOR FAMILY PROTEIN"/>
    <property type="match status" value="1"/>
</dbReference>
<sequence>MIQKCKWIVNLLESKFFGACIDHGSMAKSEKNVFCMDCNLCLCGHCVSGFKPRCHHHHHRRLQIFRYVYHDVVRIQDIQKHLDCSDIQTYKINGEKAVHLNPRPQQQKDSKPFKSKVYGTYCEACRRHIQDVPNRFCSIACKVSIVVEADISIEDNYKTVSYSFCKENYDFERRMDANESSFSSSLDSVEEDIRRSTWLTSSLKAKKSVHKRKGVPQRAPLC</sequence>
<dbReference type="AlphaFoldDB" id="A0A251RUB0"/>
<keyword evidence="3" id="KW-1185">Reference proteome</keyword>
<dbReference type="InParanoid" id="A0A251RUB0"/>
<gene>
    <name evidence="2" type="ORF">HannXRQ_Chr17g0566041</name>
    <name evidence="1" type="ORF">HanXRQr2_Chr17g0825941</name>
</gene>
<reference evidence="1" key="3">
    <citation type="submission" date="2020-06" db="EMBL/GenBank/DDBJ databases">
        <title>Helianthus annuus Genome sequencing and assembly Release 2.</title>
        <authorList>
            <person name="Gouzy J."/>
            <person name="Langlade N."/>
            <person name="Munos S."/>
        </authorList>
    </citation>
    <scope>NUCLEOTIDE SEQUENCE</scope>
    <source>
        <tissue evidence="1">Leaves</tissue>
    </source>
</reference>
<dbReference type="OMA" id="KFFGSCV"/>
<reference evidence="1 3" key="1">
    <citation type="journal article" date="2017" name="Nature">
        <title>The sunflower genome provides insights into oil metabolism, flowering and Asterid evolution.</title>
        <authorList>
            <person name="Badouin H."/>
            <person name="Gouzy J."/>
            <person name="Grassa C.J."/>
            <person name="Murat F."/>
            <person name="Staton S.E."/>
            <person name="Cottret L."/>
            <person name="Lelandais-Briere C."/>
            <person name="Owens G.L."/>
            <person name="Carrere S."/>
            <person name="Mayjonade B."/>
            <person name="Legrand L."/>
            <person name="Gill N."/>
            <person name="Kane N.C."/>
            <person name="Bowers J.E."/>
            <person name="Hubner S."/>
            <person name="Bellec A."/>
            <person name="Berard A."/>
            <person name="Berges H."/>
            <person name="Blanchet N."/>
            <person name="Boniface M.C."/>
            <person name="Brunel D."/>
            <person name="Catrice O."/>
            <person name="Chaidir N."/>
            <person name="Claudel C."/>
            <person name="Donnadieu C."/>
            <person name="Faraut T."/>
            <person name="Fievet G."/>
            <person name="Helmstetter N."/>
            <person name="King M."/>
            <person name="Knapp S.J."/>
            <person name="Lai Z."/>
            <person name="Le Paslier M.C."/>
            <person name="Lippi Y."/>
            <person name="Lorenzon L."/>
            <person name="Mandel J.R."/>
            <person name="Marage G."/>
            <person name="Marchand G."/>
            <person name="Marquand E."/>
            <person name="Bret-Mestries E."/>
            <person name="Morien E."/>
            <person name="Nambeesan S."/>
            <person name="Nguyen T."/>
            <person name="Pegot-Espagnet P."/>
            <person name="Pouilly N."/>
            <person name="Raftis F."/>
            <person name="Sallet E."/>
            <person name="Schiex T."/>
            <person name="Thomas J."/>
            <person name="Vandecasteele C."/>
            <person name="Vares D."/>
            <person name="Vear F."/>
            <person name="Vautrin S."/>
            <person name="Crespi M."/>
            <person name="Mangin B."/>
            <person name="Burke J.M."/>
            <person name="Salse J."/>
            <person name="Munos S."/>
            <person name="Vincourt P."/>
            <person name="Rieseberg L.H."/>
            <person name="Langlade N.B."/>
        </authorList>
    </citation>
    <scope>NUCLEOTIDE SEQUENCE [LARGE SCALE GENOMIC DNA]</scope>
    <source>
        <strain evidence="3">cv. SF193</strain>
        <tissue evidence="1">Leaves</tissue>
    </source>
</reference>
<reference evidence="2" key="2">
    <citation type="submission" date="2017-02" db="EMBL/GenBank/DDBJ databases">
        <title>Sunflower complete genome.</title>
        <authorList>
            <person name="Langlade N."/>
            <person name="Munos S."/>
        </authorList>
    </citation>
    <scope>NUCLEOTIDE SEQUENCE [LARGE SCALE GENOMIC DNA]</scope>
    <source>
        <tissue evidence="2">Leaves</tissue>
    </source>
</reference>
<name>A0A251RUB0_HELAN</name>
<evidence type="ECO:0000313" key="3">
    <source>
        <dbReference type="Proteomes" id="UP000215914"/>
    </source>
</evidence>
<dbReference type="FunCoup" id="A0A251RUB0">
    <property type="interactions" value="13"/>
</dbReference>
<dbReference type="InterPro" id="IPR006734">
    <property type="entry name" value="PLATZ"/>
</dbReference>
<protein>
    <submittedName>
        <fullName evidence="1">Transcription repressor PLATZ family</fullName>
    </submittedName>
</protein>
<dbReference type="Proteomes" id="UP000215914">
    <property type="component" value="Chromosome 17"/>
</dbReference>
<accession>A0A251RUB0</accession>
<evidence type="ECO:0000313" key="1">
    <source>
        <dbReference type="EMBL" id="KAF5757375.1"/>
    </source>
</evidence>
<dbReference type="Pfam" id="PF04640">
    <property type="entry name" value="PLATZ"/>
    <property type="match status" value="1"/>
</dbReference>
<dbReference type="EMBL" id="MNCJ02000332">
    <property type="protein sequence ID" value="KAF5757375.1"/>
    <property type="molecule type" value="Genomic_DNA"/>
</dbReference>